<evidence type="ECO:0000256" key="1">
    <source>
        <dbReference type="ARBA" id="ARBA00010231"/>
    </source>
</evidence>
<feature type="domain" description="Alpha-D-phosphohexomutase alpha/beta/alpha" evidence="12">
    <location>
        <begin position="262"/>
        <end position="371"/>
    </location>
</feature>
<evidence type="ECO:0000256" key="4">
    <source>
        <dbReference type="ARBA" id="ARBA00022842"/>
    </source>
</evidence>
<dbReference type="Pfam" id="PF00408">
    <property type="entry name" value="PGM_PMM_IV"/>
    <property type="match status" value="1"/>
</dbReference>
<proteinExistence type="inferred from homology"/>
<keyword evidence="14" id="KW-1185">Reference proteome</keyword>
<dbReference type="InterPro" id="IPR005843">
    <property type="entry name" value="A-D-PHexomutase_C"/>
</dbReference>
<dbReference type="NCBIfam" id="TIGR01455">
    <property type="entry name" value="glmM"/>
    <property type="match status" value="1"/>
</dbReference>
<evidence type="ECO:0000256" key="8">
    <source>
        <dbReference type="HAMAP-Rule" id="MF_01554"/>
    </source>
</evidence>
<dbReference type="InterPro" id="IPR006352">
    <property type="entry name" value="GlmM_bact"/>
</dbReference>
<feature type="binding site" description="via phosphate group" evidence="8">
    <location>
        <position position="105"/>
    </location>
    <ligand>
        <name>Mg(2+)</name>
        <dbReference type="ChEBI" id="CHEBI:18420"/>
    </ligand>
</feature>
<feature type="binding site" evidence="8">
    <location>
        <position position="246"/>
    </location>
    <ligand>
        <name>Mg(2+)</name>
        <dbReference type="ChEBI" id="CHEBI:18420"/>
    </ligand>
</feature>
<dbReference type="FunFam" id="3.40.120.10:FF:000002">
    <property type="entry name" value="Phosphoglucosamine mutase"/>
    <property type="match status" value="1"/>
</dbReference>
<feature type="domain" description="Alpha-D-phosphohexomutase C-terminal" evidence="9">
    <location>
        <begin position="375"/>
        <end position="439"/>
    </location>
</feature>
<dbReference type="EMBL" id="VDMB01000004">
    <property type="protein sequence ID" value="TYT75388.1"/>
    <property type="molecule type" value="Genomic_DNA"/>
</dbReference>
<dbReference type="InterPro" id="IPR036900">
    <property type="entry name" value="A-D-PHexomutase_C_sf"/>
</dbReference>
<dbReference type="CDD" id="cd05802">
    <property type="entry name" value="GlmM"/>
    <property type="match status" value="1"/>
</dbReference>
<dbReference type="Pfam" id="PF02878">
    <property type="entry name" value="PGM_PMM_I"/>
    <property type="match status" value="1"/>
</dbReference>
<dbReference type="GO" id="GO:0006048">
    <property type="term" value="P:UDP-N-acetylglucosamine biosynthetic process"/>
    <property type="evidence" value="ECO:0007669"/>
    <property type="project" value="TreeGrafter"/>
</dbReference>
<comment type="function">
    <text evidence="8">Catalyzes the conversion of glucosamine-6-phosphate to glucosamine-1-phosphate.</text>
</comment>
<evidence type="ECO:0000259" key="12">
    <source>
        <dbReference type="Pfam" id="PF02880"/>
    </source>
</evidence>
<comment type="PTM">
    <text evidence="8">Activated by phosphorylation.</text>
</comment>
<dbReference type="InterPro" id="IPR005844">
    <property type="entry name" value="A-D-PHexomutase_a/b/a-I"/>
</dbReference>
<keyword evidence="4 8" id="KW-0460">Magnesium</keyword>
<evidence type="ECO:0000313" key="14">
    <source>
        <dbReference type="Proteomes" id="UP000321899"/>
    </source>
</evidence>
<comment type="caution">
    <text evidence="13">The sequence shown here is derived from an EMBL/GenBank/DDBJ whole genome shotgun (WGS) entry which is preliminary data.</text>
</comment>
<sequence>MDNIFGTDGIRGRAGVSPMDTLSVLRLGKAFGLWLCSGVINTKGRPSVLIGKDTRNSGDMLSAALAAGLMESGVDVMDGGILPTPAVAQAVRSEIADAGAVISASHNPFYDNGVKFFAKGGMKLSDDEEKTISAIFRHKWEDEDKNIMGSMLPASDILKDYISFILTKAGEGDSLNGMKLVLDTAHGSMYQAAPEVFRALGAEVHVLAAEPDGMNINSSVGSQHTELLSNHVIEKKAHAGLAFDGDGDRLIAVDAFGKKISGDALLAIFARSAMEKGQLNPPVLVSTVMSNMGLRESLEQAGIVHEVTGVGDRQVLQCMYEKGATIGGEDSGHLIFLGPHCTGDGLFAAVMLARLCKIRPLHELAECMRTYPQVLVNVPVKKKNPLEKMPGVKREIELAEKNLGNRGRILVRYSGTELLCRIMVEAASDEEAKEVCRRVQLAIESDNSMY</sequence>
<comment type="catalytic activity">
    <reaction evidence="8">
        <text>alpha-D-glucosamine 1-phosphate = D-glucosamine 6-phosphate</text>
        <dbReference type="Rhea" id="RHEA:23424"/>
        <dbReference type="ChEBI" id="CHEBI:58516"/>
        <dbReference type="ChEBI" id="CHEBI:58725"/>
        <dbReference type="EC" id="5.4.2.10"/>
    </reaction>
</comment>
<dbReference type="Proteomes" id="UP000321899">
    <property type="component" value="Unassembled WGS sequence"/>
</dbReference>
<comment type="cofactor">
    <cofactor evidence="8">
        <name>Mg(2+)</name>
        <dbReference type="ChEBI" id="CHEBI:18420"/>
    </cofactor>
    <text evidence="8">Binds 1 Mg(2+) ion per subunit.</text>
</comment>
<dbReference type="PANTHER" id="PTHR42946">
    <property type="entry name" value="PHOSPHOHEXOSE MUTASE"/>
    <property type="match status" value="1"/>
</dbReference>
<feature type="modified residue" description="Phosphoserine" evidence="8">
    <location>
        <position position="105"/>
    </location>
</feature>
<evidence type="ECO:0000259" key="10">
    <source>
        <dbReference type="Pfam" id="PF02878"/>
    </source>
</evidence>
<dbReference type="GO" id="GO:0005829">
    <property type="term" value="C:cytosol"/>
    <property type="evidence" value="ECO:0007669"/>
    <property type="project" value="TreeGrafter"/>
</dbReference>
<protein>
    <recommendedName>
        <fullName evidence="7 8">Phosphoglucosamine mutase</fullName>
        <ecNumber evidence="6 8">5.4.2.10</ecNumber>
    </recommendedName>
</protein>
<evidence type="ECO:0000256" key="6">
    <source>
        <dbReference type="ARBA" id="ARBA00066330"/>
    </source>
</evidence>
<name>A0A5Q4VEK1_9BACT</name>
<organism evidence="13 14">
    <name type="scientific">Desulfobotulus mexicanus</name>
    <dbReference type="NCBI Taxonomy" id="2586642"/>
    <lineage>
        <taxon>Bacteria</taxon>
        <taxon>Pseudomonadati</taxon>
        <taxon>Thermodesulfobacteriota</taxon>
        <taxon>Desulfobacteria</taxon>
        <taxon>Desulfobacterales</taxon>
        <taxon>Desulfobacteraceae</taxon>
        <taxon>Desulfobotulus</taxon>
    </lineage>
</organism>
<dbReference type="FunFam" id="3.30.310.50:FF:000001">
    <property type="entry name" value="Phosphoglucosamine mutase"/>
    <property type="match status" value="1"/>
</dbReference>
<evidence type="ECO:0000256" key="3">
    <source>
        <dbReference type="ARBA" id="ARBA00022723"/>
    </source>
</evidence>
<comment type="similarity">
    <text evidence="1 8">Belongs to the phosphohexose mutase family.</text>
</comment>
<evidence type="ECO:0000256" key="5">
    <source>
        <dbReference type="ARBA" id="ARBA00023235"/>
    </source>
</evidence>
<gene>
    <name evidence="8 13" type="primary">glmM</name>
    <name evidence="13" type="ORF">FIM25_04710</name>
</gene>
<keyword evidence="5 8" id="KW-0413">Isomerase</keyword>
<dbReference type="GO" id="GO:0004615">
    <property type="term" value="F:phosphomannomutase activity"/>
    <property type="evidence" value="ECO:0007669"/>
    <property type="project" value="TreeGrafter"/>
</dbReference>
<feature type="binding site" evidence="8">
    <location>
        <position position="248"/>
    </location>
    <ligand>
        <name>Mg(2+)</name>
        <dbReference type="ChEBI" id="CHEBI:18420"/>
    </ligand>
</feature>
<dbReference type="InterPro" id="IPR016055">
    <property type="entry name" value="A-D-PHexomutase_a/b/a-I/II/III"/>
</dbReference>
<dbReference type="InterPro" id="IPR005846">
    <property type="entry name" value="A-D-PHexomutase_a/b/a-III"/>
</dbReference>
<dbReference type="AlphaFoldDB" id="A0A5Q4VEK1"/>
<dbReference type="SUPFAM" id="SSF55957">
    <property type="entry name" value="Phosphoglucomutase, C-terminal domain"/>
    <property type="match status" value="1"/>
</dbReference>
<dbReference type="InterPro" id="IPR005841">
    <property type="entry name" value="Alpha-D-phosphohexomutase_SF"/>
</dbReference>
<dbReference type="PANTHER" id="PTHR42946:SF1">
    <property type="entry name" value="PHOSPHOGLUCOMUTASE (ALPHA-D-GLUCOSE-1,6-BISPHOSPHATE-DEPENDENT)"/>
    <property type="match status" value="1"/>
</dbReference>
<dbReference type="GO" id="GO:0009252">
    <property type="term" value="P:peptidoglycan biosynthetic process"/>
    <property type="evidence" value="ECO:0007669"/>
    <property type="project" value="UniProtKB-ARBA"/>
</dbReference>
<dbReference type="Gene3D" id="3.40.120.10">
    <property type="entry name" value="Alpha-D-Glucose-1,6-Bisphosphate, subunit A, domain 3"/>
    <property type="match status" value="3"/>
</dbReference>
<dbReference type="InterPro" id="IPR005845">
    <property type="entry name" value="A-D-PHexomutase_a/b/a-II"/>
</dbReference>
<dbReference type="GO" id="GO:0008966">
    <property type="term" value="F:phosphoglucosamine mutase activity"/>
    <property type="evidence" value="ECO:0007669"/>
    <property type="project" value="UniProtKB-UniRule"/>
</dbReference>
<dbReference type="RefSeq" id="WP_139446832.1">
    <property type="nucleotide sequence ID" value="NZ_VDMB01000004.1"/>
</dbReference>
<dbReference type="Pfam" id="PF02879">
    <property type="entry name" value="PGM_PMM_II"/>
    <property type="match status" value="1"/>
</dbReference>
<keyword evidence="3 8" id="KW-0479">Metal-binding</keyword>
<dbReference type="GO" id="GO:0000287">
    <property type="term" value="F:magnesium ion binding"/>
    <property type="evidence" value="ECO:0007669"/>
    <property type="project" value="UniProtKB-UniRule"/>
</dbReference>
<dbReference type="Pfam" id="PF02880">
    <property type="entry name" value="PGM_PMM_III"/>
    <property type="match status" value="1"/>
</dbReference>
<dbReference type="Gene3D" id="3.30.310.50">
    <property type="entry name" value="Alpha-D-phosphohexomutase, C-terminal domain"/>
    <property type="match status" value="1"/>
</dbReference>
<dbReference type="EC" id="5.4.2.10" evidence="6 8"/>
<dbReference type="InterPro" id="IPR050060">
    <property type="entry name" value="Phosphoglucosamine_mutase"/>
</dbReference>
<dbReference type="FunFam" id="3.40.120.10:FF:000001">
    <property type="entry name" value="Phosphoglucosamine mutase"/>
    <property type="match status" value="1"/>
</dbReference>
<evidence type="ECO:0000256" key="2">
    <source>
        <dbReference type="ARBA" id="ARBA00022553"/>
    </source>
</evidence>
<feature type="domain" description="Alpha-D-phosphohexomutase alpha/beta/alpha" evidence="10">
    <location>
        <begin position="3"/>
        <end position="138"/>
    </location>
</feature>
<feature type="domain" description="Alpha-D-phosphohexomutase alpha/beta/alpha" evidence="11">
    <location>
        <begin position="160"/>
        <end position="255"/>
    </location>
</feature>
<evidence type="ECO:0000313" key="13">
    <source>
        <dbReference type="EMBL" id="TYT75388.1"/>
    </source>
</evidence>
<accession>A0A5Q4VEK1</accession>
<dbReference type="OrthoDB" id="9806956at2"/>
<feature type="active site" description="Phosphoserine intermediate" evidence="8">
    <location>
        <position position="105"/>
    </location>
</feature>
<dbReference type="HAMAP" id="MF_01554_B">
    <property type="entry name" value="GlmM_B"/>
    <property type="match status" value="1"/>
</dbReference>
<evidence type="ECO:0000259" key="9">
    <source>
        <dbReference type="Pfam" id="PF00408"/>
    </source>
</evidence>
<dbReference type="GO" id="GO:0005975">
    <property type="term" value="P:carbohydrate metabolic process"/>
    <property type="evidence" value="ECO:0007669"/>
    <property type="project" value="InterPro"/>
</dbReference>
<feature type="binding site" evidence="8">
    <location>
        <position position="244"/>
    </location>
    <ligand>
        <name>Mg(2+)</name>
        <dbReference type="ChEBI" id="CHEBI:18420"/>
    </ligand>
</feature>
<dbReference type="PRINTS" id="PR00509">
    <property type="entry name" value="PGMPMM"/>
</dbReference>
<keyword evidence="2 8" id="KW-0597">Phosphoprotein</keyword>
<dbReference type="SUPFAM" id="SSF53738">
    <property type="entry name" value="Phosphoglucomutase, first 3 domains"/>
    <property type="match status" value="3"/>
</dbReference>
<evidence type="ECO:0000256" key="7">
    <source>
        <dbReference type="ARBA" id="ARBA00068193"/>
    </source>
</evidence>
<evidence type="ECO:0000259" key="11">
    <source>
        <dbReference type="Pfam" id="PF02879"/>
    </source>
</evidence>
<reference evidence="13 14" key="1">
    <citation type="submission" date="2019-06" db="EMBL/GenBank/DDBJ databases">
        <title>Desulfobotulus mexicanus sp. nov., a novel sulfate-reducing bacterium isolated from the sediment of an alkaline crater lake in Mexico.</title>
        <authorList>
            <person name="Hirschler-Rea A."/>
        </authorList>
    </citation>
    <scope>NUCLEOTIDE SEQUENCE [LARGE SCALE GENOMIC DNA]</scope>
    <source>
        <strain evidence="13 14">PAR22N</strain>
    </source>
</reference>